<keyword evidence="2" id="KW-1185">Reference proteome</keyword>
<dbReference type="EMBL" id="JH711574">
    <property type="protein sequence ID" value="EIW85745.1"/>
    <property type="molecule type" value="Genomic_DNA"/>
</dbReference>
<organism evidence="1 2">
    <name type="scientific">Coniophora puteana (strain RWD-64-598)</name>
    <name type="common">Brown rot fungus</name>
    <dbReference type="NCBI Taxonomy" id="741705"/>
    <lineage>
        <taxon>Eukaryota</taxon>
        <taxon>Fungi</taxon>
        <taxon>Dikarya</taxon>
        <taxon>Basidiomycota</taxon>
        <taxon>Agaricomycotina</taxon>
        <taxon>Agaricomycetes</taxon>
        <taxon>Agaricomycetidae</taxon>
        <taxon>Boletales</taxon>
        <taxon>Coniophorineae</taxon>
        <taxon>Coniophoraceae</taxon>
        <taxon>Coniophora</taxon>
    </lineage>
</organism>
<comment type="caution">
    <text evidence="1">The sequence shown here is derived from an EMBL/GenBank/DDBJ whole genome shotgun (WGS) entry which is preliminary data.</text>
</comment>
<name>A0A5M3N4I2_CONPW</name>
<evidence type="ECO:0000313" key="1">
    <source>
        <dbReference type="EMBL" id="EIW85745.1"/>
    </source>
</evidence>
<dbReference type="InterPro" id="IPR032675">
    <property type="entry name" value="LRR_dom_sf"/>
</dbReference>
<reference evidence="2" key="1">
    <citation type="journal article" date="2012" name="Science">
        <title>The Paleozoic origin of enzymatic lignin decomposition reconstructed from 31 fungal genomes.</title>
        <authorList>
            <person name="Floudas D."/>
            <person name="Binder M."/>
            <person name="Riley R."/>
            <person name="Barry K."/>
            <person name="Blanchette R.A."/>
            <person name="Henrissat B."/>
            <person name="Martinez A.T."/>
            <person name="Otillar R."/>
            <person name="Spatafora J.W."/>
            <person name="Yadav J.S."/>
            <person name="Aerts A."/>
            <person name="Benoit I."/>
            <person name="Boyd A."/>
            <person name="Carlson A."/>
            <person name="Copeland A."/>
            <person name="Coutinho P.M."/>
            <person name="de Vries R.P."/>
            <person name="Ferreira P."/>
            <person name="Findley K."/>
            <person name="Foster B."/>
            <person name="Gaskell J."/>
            <person name="Glotzer D."/>
            <person name="Gorecki P."/>
            <person name="Heitman J."/>
            <person name="Hesse C."/>
            <person name="Hori C."/>
            <person name="Igarashi K."/>
            <person name="Jurgens J.A."/>
            <person name="Kallen N."/>
            <person name="Kersten P."/>
            <person name="Kohler A."/>
            <person name="Kuees U."/>
            <person name="Kumar T.K.A."/>
            <person name="Kuo A."/>
            <person name="LaButti K."/>
            <person name="Larrondo L.F."/>
            <person name="Lindquist E."/>
            <person name="Ling A."/>
            <person name="Lombard V."/>
            <person name="Lucas S."/>
            <person name="Lundell T."/>
            <person name="Martin R."/>
            <person name="McLaughlin D.J."/>
            <person name="Morgenstern I."/>
            <person name="Morin E."/>
            <person name="Murat C."/>
            <person name="Nagy L.G."/>
            <person name="Nolan M."/>
            <person name="Ohm R.A."/>
            <person name="Patyshakuliyeva A."/>
            <person name="Rokas A."/>
            <person name="Ruiz-Duenas F.J."/>
            <person name="Sabat G."/>
            <person name="Salamov A."/>
            <person name="Samejima M."/>
            <person name="Schmutz J."/>
            <person name="Slot J.C."/>
            <person name="St John F."/>
            <person name="Stenlid J."/>
            <person name="Sun H."/>
            <person name="Sun S."/>
            <person name="Syed K."/>
            <person name="Tsang A."/>
            <person name="Wiebenga A."/>
            <person name="Young D."/>
            <person name="Pisabarro A."/>
            <person name="Eastwood D.C."/>
            <person name="Martin F."/>
            <person name="Cullen D."/>
            <person name="Grigoriev I.V."/>
            <person name="Hibbett D.S."/>
        </authorList>
    </citation>
    <scope>NUCLEOTIDE SEQUENCE [LARGE SCALE GENOMIC DNA]</scope>
    <source>
        <strain evidence="2">RWD-64-598 SS2</strain>
    </source>
</reference>
<gene>
    <name evidence="1" type="ORF">CONPUDRAFT_162869</name>
</gene>
<sequence length="440" mass="49932">MTARRHSIQSLAPETLLEIFDHLSTSRKRSKKTGVYSPIALYPFTIASVCRHWLDVASLKSKYWSDVVIPLDFPILPSIMGTYLDAFNCQDTPHFHIVYFNTVPIQAQVEKARLDDVMRLLVPYFHKCKTISIYTCYRSSTILVTKYLTKRSLIFLEDLSLVSSITDTTQPACFASMTCPKLKSLSVDAKTFTNLIEALEIKSDPERDMDHVRITSYHPTNCRSDLEPDDLVCGIAELADGYGMIYALDVSDVIFDPSLTWLFTHISNVYEVRLVDLQKQFLAQLLGSFRTPQALHDYTSVSLTRCILPYPAIIGDMFKLSFIEMGDSNSILNALKRWEGVEIEVKNCSGFTDIILDTVSSERLCPNATSLKIHKCPISVKALRRFVRSKQNVNPLTKLCVSKGPSLFWWDKVWLEGKVEDASWNGKKLHEVKFSGQITV</sequence>
<evidence type="ECO:0000313" key="2">
    <source>
        <dbReference type="Proteomes" id="UP000053558"/>
    </source>
</evidence>
<dbReference type="Gene3D" id="3.80.10.10">
    <property type="entry name" value="Ribonuclease Inhibitor"/>
    <property type="match status" value="1"/>
</dbReference>
<proteinExistence type="predicted"/>
<evidence type="ECO:0008006" key="3">
    <source>
        <dbReference type="Google" id="ProtNLM"/>
    </source>
</evidence>
<dbReference type="Proteomes" id="UP000053558">
    <property type="component" value="Unassembled WGS sequence"/>
</dbReference>
<protein>
    <recommendedName>
        <fullName evidence="3">F-box domain-containing protein</fullName>
    </recommendedName>
</protein>
<dbReference type="KEGG" id="cput:CONPUDRAFT_162869"/>
<dbReference type="OrthoDB" id="3001771at2759"/>
<dbReference type="GeneID" id="19204800"/>
<dbReference type="RefSeq" id="XP_007765137.1">
    <property type="nucleotide sequence ID" value="XM_007766947.1"/>
</dbReference>
<dbReference type="AlphaFoldDB" id="A0A5M3N4I2"/>
<accession>A0A5M3N4I2</accession>